<name>A0A8T0BU73_SILME</name>
<proteinExistence type="predicted"/>
<dbReference type="AlphaFoldDB" id="A0A8T0BU73"/>
<evidence type="ECO:0000313" key="1">
    <source>
        <dbReference type="EMBL" id="KAF7709973.1"/>
    </source>
</evidence>
<gene>
    <name evidence="1" type="ORF">HF521_016823</name>
</gene>
<sequence length="99" mass="10915">MKTLCRDGLTLHQHFNLIRSVRLRGTTTSRVHPLLAQVPAVEEKPAAAQVPAVEEKPAAAQVEAVKASSASVNEVQTYEDTHTHTHTHTHTQHNTTLYC</sequence>
<comment type="caution">
    <text evidence="1">The sequence shown here is derived from an EMBL/GenBank/DDBJ whole genome shotgun (WGS) entry which is preliminary data.</text>
</comment>
<protein>
    <submittedName>
        <fullName evidence="1">Uncharacterized protein</fullName>
    </submittedName>
</protein>
<dbReference type="EMBL" id="JABFDY010000003">
    <property type="protein sequence ID" value="KAF7709973.1"/>
    <property type="molecule type" value="Genomic_DNA"/>
</dbReference>
<reference evidence="1" key="1">
    <citation type="submission" date="2020-08" db="EMBL/GenBank/DDBJ databases">
        <title>Chromosome-level assembly of Southern catfish (Silurus meridionalis) provides insights into visual adaptation to the nocturnal and benthic lifestyles.</title>
        <authorList>
            <person name="Zhang Y."/>
            <person name="Wang D."/>
            <person name="Peng Z."/>
        </authorList>
    </citation>
    <scope>NUCLEOTIDE SEQUENCE</scope>
    <source>
        <strain evidence="1">SWU-2019-XX</strain>
        <tissue evidence="1">Muscle</tissue>
    </source>
</reference>
<keyword evidence="2" id="KW-1185">Reference proteome</keyword>
<evidence type="ECO:0000313" key="2">
    <source>
        <dbReference type="Proteomes" id="UP000606274"/>
    </source>
</evidence>
<dbReference type="Proteomes" id="UP000606274">
    <property type="component" value="Unassembled WGS sequence"/>
</dbReference>
<accession>A0A8T0BU73</accession>
<organism evidence="1 2">
    <name type="scientific">Silurus meridionalis</name>
    <name type="common">Southern catfish</name>
    <name type="synonym">Silurus soldatovi meridionalis</name>
    <dbReference type="NCBI Taxonomy" id="175797"/>
    <lineage>
        <taxon>Eukaryota</taxon>
        <taxon>Metazoa</taxon>
        <taxon>Chordata</taxon>
        <taxon>Craniata</taxon>
        <taxon>Vertebrata</taxon>
        <taxon>Euteleostomi</taxon>
        <taxon>Actinopterygii</taxon>
        <taxon>Neopterygii</taxon>
        <taxon>Teleostei</taxon>
        <taxon>Ostariophysi</taxon>
        <taxon>Siluriformes</taxon>
        <taxon>Siluridae</taxon>
        <taxon>Silurus</taxon>
    </lineage>
</organism>